<keyword evidence="7 9" id="KW-0414">Isoprene biosynthesis</keyword>
<name>A0A0P6VB14_9XANT</name>
<dbReference type="EC" id="4.6.1.12" evidence="5 9"/>
<reference evidence="12 13" key="1">
    <citation type="submission" date="2014-02" db="EMBL/GenBank/DDBJ databases">
        <title>Genome sequence of Xanthomonas axonopodis DSM 3585 (T).</title>
        <authorList>
            <person name="Midha S."/>
            <person name="Patil P.B."/>
        </authorList>
    </citation>
    <scope>NUCLEOTIDE SEQUENCE [LARGE SCALE GENOMIC DNA]</scope>
    <source>
        <strain evidence="12 13">DSM 3585</strain>
    </source>
</reference>
<dbReference type="PANTHER" id="PTHR43181">
    <property type="entry name" value="2-C-METHYL-D-ERYTHRITOL 2,4-CYCLODIPHOSPHATE SYNTHASE, CHLOROPLASTIC"/>
    <property type="match status" value="1"/>
</dbReference>
<evidence type="ECO:0000256" key="9">
    <source>
        <dbReference type="HAMAP-Rule" id="MF_00107"/>
    </source>
</evidence>
<evidence type="ECO:0000256" key="5">
    <source>
        <dbReference type="ARBA" id="ARBA00012579"/>
    </source>
</evidence>
<gene>
    <name evidence="9" type="primary">ispF</name>
    <name evidence="12" type="ORF">XAXN_10835</name>
</gene>
<keyword evidence="8 9" id="KW-0456">Lyase</keyword>
<feature type="binding site" evidence="9">
    <location>
        <begin position="136"/>
        <end position="139"/>
    </location>
    <ligand>
        <name>4-CDP-2-C-methyl-D-erythritol 2-phosphate</name>
        <dbReference type="ChEBI" id="CHEBI:57919"/>
    </ligand>
</feature>
<dbReference type="InterPro" id="IPR003526">
    <property type="entry name" value="MECDP_synthase"/>
</dbReference>
<dbReference type="GO" id="GO:0016114">
    <property type="term" value="P:terpenoid biosynthetic process"/>
    <property type="evidence" value="ECO:0007669"/>
    <property type="project" value="InterPro"/>
</dbReference>
<comment type="similarity">
    <text evidence="3 9 10">Belongs to the IspF family.</text>
</comment>
<evidence type="ECO:0000259" key="11">
    <source>
        <dbReference type="Pfam" id="PF02542"/>
    </source>
</evidence>
<feature type="site" description="Transition state stabilizer" evidence="9">
    <location>
        <position position="38"/>
    </location>
</feature>
<dbReference type="FunFam" id="3.30.1330.50:FF:000001">
    <property type="entry name" value="2-C-methyl-D-erythritol 2,4-cyclodiphosphate synthase"/>
    <property type="match status" value="1"/>
</dbReference>
<dbReference type="OrthoDB" id="9804336at2"/>
<dbReference type="PATRIC" id="fig|53413.25.peg.173"/>
<feature type="domain" description="2-C-methyl-D-erythritol 2,4-cyclodiphosphate synthase" evidence="11">
    <location>
        <begin position="5"/>
        <end position="158"/>
    </location>
</feature>
<dbReference type="HAMAP" id="MF_00107">
    <property type="entry name" value="IspF"/>
    <property type="match status" value="1"/>
</dbReference>
<dbReference type="GO" id="GO:0046872">
    <property type="term" value="F:metal ion binding"/>
    <property type="evidence" value="ECO:0007669"/>
    <property type="project" value="UniProtKB-KW"/>
</dbReference>
<comment type="caution">
    <text evidence="9">Lacks conserved residue(s) required for the propagation of feature annotation.</text>
</comment>
<comment type="function">
    <text evidence="9">Involved in the biosynthesis of isopentenyl diphosphate (IPP) and dimethylallyl diphosphate (DMAPP), two major building blocks of isoprenoid compounds. Catalyzes the conversion of 4-diphosphocytidyl-2-C-methyl-D-erythritol 2-phosphate (CDP-ME2P) to 2-C-methyl-D-erythritol 2,4-cyclodiphosphate (ME-CPP) with a corresponding release of cytidine 5-monophosphate (CMP).</text>
</comment>
<feature type="binding site" evidence="9">
    <location>
        <position position="146"/>
    </location>
    <ligand>
        <name>4-CDP-2-C-methyl-D-erythritol 2-phosphate</name>
        <dbReference type="ChEBI" id="CHEBI:57919"/>
    </ligand>
</feature>
<feature type="binding site" evidence="9">
    <location>
        <begin position="12"/>
        <end position="14"/>
    </location>
    <ligand>
        <name>4-CDP-2-C-methyl-D-erythritol 2-phosphate</name>
        <dbReference type="ChEBI" id="CHEBI:57919"/>
    </ligand>
</feature>
<dbReference type="Gene3D" id="3.30.1330.50">
    <property type="entry name" value="2-C-methyl-D-erythritol 2,4-cyclodiphosphate synthase"/>
    <property type="match status" value="1"/>
</dbReference>
<dbReference type="AlphaFoldDB" id="A0A0P6VB14"/>
<keyword evidence="12" id="KW-0808">Transferase</keyword>
<dbReference type="PANTHER" id="PTHR43181:SF1">
    <property type="entry name" value="2-C-METHYL-D-ERYTHRITOL 2,4-CYCLODIPHOSPHATE SYNTHASE, CHLOROPLASTIC"/>
    <property type="match status" value="1"/>
</dbReference>
<feature type="binding site" evidence="9">
    <location>
        <position position="12"/>
    </location>
    <ligand>
        <name>a divalent metal cation</name>
        <dbReference type="ChEBI" id="CHEBI:60240"/>
    </ligand>
</feature>
<feature type="binding site" evidence="9">
    <location>
        <position position="143"/>
    </location>
    <ligand>
        <name>4-CDP-2-C-methyl-D-erythritol 2-phosphate</name>
        <dbReference type="ChEBI" id="CHEBI:57919"/>
    </ligand>
</feature>
<dbReference type="EMBL" id="JFAQ01000102">
    <property type="protein sequence ID" value="KPL48917.1"/>
    <property type="molecule type" value="Genomic_DNA"/>
</dbReference>
<evidence type="ECO:0000256" key="10">
    <source>
        <dbReference type="RuleBase" id="RU004395"/>
    </source>
</evidence>
<keyword evidence="12" id="KW-0548">Nucleotidyltransferase</keyword>
<evidence type="ECO:0000313" key="13">
    <source>
        <dbReference type="Proteomes" id="UP000054035"/>
    </source>
</evidence>
<dbReference type="PROSITE" id="PS01350">
    <property type="entry name" value="ISPF"/>
    <property type="match status" value="1"/>
</dbReference>
<evidence type="ECO:0000256" key="2">
    <source>
        <dbReference type="ARBA" id="ARBA00004709"/>
    </source>
</evidence>
<evidence type="ECO:0000256" key="8">
    <source>
        <dbReference type="ARBA" id="ARBA00023239"/>
    </source>
</evidence>
<dbReference type="RefSeq" id="WP_054319524.1">
    <property type="nucleotide sequence ID" value="NZ_JFAQ01000102.1"/>
</dbReference>
<sequence length="163" mass="17224">MSFNFRIGQGYDVHAFGPGDHVMLGGVRVAHSHGVLAHSDGDVVLHALCDAMLGALALGDIGRHFPPSDARWKDADSAQFLQHCDGLLRERGWRVGNADITVICERPKVGPHAVAMRKRIAGLLAIELDAVSVKATTSEQLGFTGRGEGIAAQAAVLLGRIAA</sequence>
<dbReference type="Proteomes" id="UP000054035">
    <property type="component" value="Unassembled WGS sequence"/>
</dbReference>
<feature type="binding site" evidence="9">
    <location>
        <begin position="60"/>
        <end position="62"/>
    </location>
    <ligand>
        <name>4-CDP-2-C-methyl-D-erythritol 2-phosphate</name>
        <dbReference type="ChEBI" id="CHEBI:57919"/>
    </ligand>
</feature>
<protein>
    <recommendedName>
        <fullName evidence="5 9">2-C-methyl-D-erythritol 2,4-cyclodiphosphate synthase</fullName>
        <shortName evidence="9">MECDP-synthase</shortName>
        <shortName evidence="9">MECPP-synthase</shortName>
        <shortName evidence="9">MECPS</shortName>
        <ecNumber evidence="5 9">4.6.1.12</ecNumber>
    </recommendedName>
</protein>
<keyword evidence="6 9" id="KW-0479">Metal-binding</keyword>
<evidence type="ECO:0000256" key="6">
    <source>
        <dbReference type="ARBA" id="ARBA00022723"/>
    </source>
</evidence>
<comment type="subunit">
    <text evidence="4 9">Homotrimer.</text>
</comment>
<evidence type="ECO:0000256" key="4">
    <source>
        <dbReference type="ARBA" id="ARBA00011233"/>
    </source>
</evidence>
<dbReference type="GO" id="GO:0016779">
    <property type="term" value="F:nucleotidyltransferase activity"/>
    <property type="evidence" value="ECO:0007669"/>
    <property type="project" value="UniProtKB-KW"/>
</dbReference>
<accession>A0A0P6VB14</accession>
<dbReference type="UniPathway" id="UPA00056">
    <property type="reaction ID" value="UER00095"/>
</dbReference>
<comment type="catalytic activity">
    <reaction evidence="1 9 10">
        <text>4-CDP-2-C-methyl-D-erythritol 2-phosphate = 2-C-methyl-D-erythritol 2,4-cyclic diphosphate + CMP</text>
        <dbReference type="Rhea" id="RHEA:23864"/>
        <dbReference type="ChEBI" id="CHEBI:57919"/>
        <dbReference type="ChEBI" id="CHEBI:58483"/>
        <dbReference type="ChEBI" id="CHEBI:60377"/>
        <dbReference type="EC" id="4.6.1.12"/>
    </reaction>
</comment>
<proteinExistence type="inferred from homology"/>
<evidence type="ECO:0000256" key="3">
    <source>
        <dbReference type="ARBA" id="ARBA00008480"/>
    </source>
</evidence>
<feature type="binding site" evidence="9">
    <location>
        <begin position="38"/>
        <end position="39"/>
    </location>
    <ligand>
        <name>4-CDP-2-C-methyl-D-erythritol 2-phosphate</name>
        <dbReference type="ChEBI" id="CHEBI:57919"/>
    </ligand>
</feature>
<dbReference type="CDD" id="cd00554">
    <property type="entry name" value="MECDP_synthase"/>
    <property type="match status" value="1"/>
</dbReference>
<dbReference type="NCBIfam" id="TIGR00151">
    <property type="entry name" value="ispF"/>
    <property type="match status" value="1"/>
</dbReference>
<feature type="binding site" evidence="9">
    <location>
        <position position="46"/>
    </location>
    <ligand>
        <name>a divalent metal cation</name>
        <dbReference type="ChEBI" id="CHEBI:60240"/>
    </ligand>
</feature>
<dbReference type="Pfam" id="PF02542">
    <property type="entry name" value="YgbB"/>
    <property type="match status" value="1"/>
</dbReference>
<feature type="site" description="Transition state stabilizer" evidence="9">
    <location>
        <position position="137"/>
    </location>
</feature>
<dbReference type="SUPFAM" id="SSF69765">
    <property type="entry name" value="IpsF-like"/>
    <property type="match status" value="1"/>
</dbReference>
<dbReference type="GO" id="GO:0019288">
    <property type="term" value="P:isopentenyl diphosphate biosynthetic process, methylerythritol 4-phosphate pathway"/>
    <property type="evidence" value="ECO:0007669"/>
    <property type="project" value="UniProtKB-UniRule"/>
</dbReference>
<evidence type="ECO:0000313" key="12">
    <source>
        <dbReference type="EMBL" id="KPL48917.1"/>
    </source>
</evidence>
<comment type="caution">
    <text evidence="12">The sequence shown here is derived from an EMBL/GenBank/DDBJ whole genome shotgun (WGS) entry which is preliminary data.</text>
</comment>
<evidence type="ECO:0000256" key="1">
    <source>
        <dbReference type="ARBA" id="ARBA00000200"/>
    </source>
</evidence>
<comment type="pathway">
    <text evidence="2 9">Isoprenoid biosynthesis; isopentenyl diphosphate biosynthesis via DXP pathway; isopentenyl diphosphate from 1-deoxy-D-xylulose 5-phosphate: step 4/6.</text>
</comment>
<dbReference type="InterPro" id="IPR020555">
    <property type="entry name" value="MECDP_synthase_CS"/>
</dbReference>
<comment type="cofactor">
    <cofactor evidence="9">
        <name>a divalent metal cation</name>
        <dbReference type="ChEBI" id="CHEBI:60240"/>
    </cofactor>
    <text evidence="9">Binds 1 divalent metal cation per subunit.</text>
</comment>
<organism evidence="12 13">
    <name type="scientific">Xanthomonas axonopodis</name>
    <dbReference type="NCBI Taxonomy" id="53413"/>
    <lineage>
        <taxon>Bacteria</taxon>
        <taxon>Pseudomonadati</taxon>
        <taxon>Pseudomonadota</taxon>
        <taxon>Gammaproteobacteria</taxon>
        <taxon>Lysobacterales</taxon>
        <taxon>Lysobacteraceae</taxon>
        <taxon>Xanthomonas</taxon>
    </lineage>
</organism>
<evidence type="ECO:0000256" key="7">
    <source>
        <dbReference type="ARBA" id="ARBA00023229"/>
    </source>
</evidence>
<feature type="binding site" evidence="9">
    <location>
        <position position="14"/>
    </location>
    <ligand>
        <name>a divalent metal cation</name>
        <dbReference type="ChEBI" id="CHEBI:60240"/>
    </ligand>
</feature>
<dbReference type="GO" id="GO:0008685">
    <property type="term" value="F:2-C-methyl-D-erythritol 2,4-cyclodiphosphate synthase activity"/>
    <property type="evidence" value="ECO:0007669"/>
    <property type="project" value="UniProtKB-UniRule"/>
</dbReference>
<dbReference type="InterPro" id="IPR036571">
    <property type="entry name" value="MECDP_synthase_sf"/>
</dbReference>